<sequence>MPTLCGLRRRGYTPSAIRNFIQTAGVSKAYSVVDIELLEHCIRDELNFSALRRIAVLDPLKVTVLNYPKEKSEYFKVPNNPQAAAEEVTYREVPFTGHLYIDRADFCEVPPPKFFRLKPGGEVRLMGAYIIKCTDIVKDAKGNITEILCTADLESKNMSPADGRKIKGTVHWLSENNAEHININIYDRLFSVPNVADIPEDRDYKEFLNSDSLTVYQDALIEIGVKEASLSEKFQFVRNGYFCRDKKQPDTFLQIVSLKDSYKPQ</sequence>
<comment type="caution">
    <text evidence="4">The sequence shown here is derived from an EMBL/GenBank/DDBJ whole genome shotgun (WGS) entry which is preliminary data.</text>
</comment>
<accession>A0A645DDV9</accession>
<reference evidence="4" key="1">
    <citation type="submission" date="2019-08" db="EMBL/GenBank/DDBJ databases">
        <authorList>
            <person name="Kucharzyk K."/>
            <person name="Murdoch R.W."/>
            <person name="Higgins S."/>
            <person name="Loffler F."/>
        </authorList>
    </citation>
    <scope>NUCLEOTIDE SEQUENCE</scope>
</reference>
<dbReference type="InterPro" id="IPR050132">
    <property type="entry name" value="Gln/Glu-tRNA_Ligase"/>
</dbReference>
<dbReference type="GO" id="GO:0005829">
    <property type="term" value="C:cytosol"/>
    <property type="evidence" value="ECO:0007669"/>
    <property type="project" value="TreeGrafter"/>
</dbReference>
<organism evidence="4">
    <name type="scientific">bioreactor metagenome</name>
    <dbReference type="NCBI Taxonomy" id="1076179"/>
    <lineage>
        <taxon>unclassified sequences</taxon>
        <taxon>metagenomes</taxon>
        <taxon>ecological metagenomes</taxon>
    </lineage>
</organism>
<dbReference type="Gene3D" id="2.40.240.10">
    <property type="entry name" value="Ribosomal Protein L25, Chain P"/>
    <property type="match status" value="2"/>
</dbReference>
<dbReference type="PANTHER" id="PTHR43097">
    <property type="entry name" value="GLUTAMINE-TRNA LIGASE"/>
    <property type="match status" value="1"/>
</dbReference>
<dbReference type="GO" id="GO:0006425">
    <property type="term" value="P:glutaminyl-tRNA aminoacylation"/>
    <property type="evidence" value="ECO:0007669"/>
    <property type="project" value="TreeGrafter"/>
</dbReference>
<feature type="domain" description="Glutamyl/glutaminyl-tRNA synthetase class Ib anti-codon binding" evidence="2">
    <location>
        <begin position="50"/>
        <end position="152"/>
    </location>
</feature>
<dbReference type="InterPro" id="IPR020059">
    <property type="entry name" value="Glu/Gln-tRNA-synth_Ib_codon-bd"/>
</dbReference>
<dbReference type="AlphaFoldDB" id="A0A645DDV9"/>
<gene>
    <name evidence="4" type="primary">glnS_29</name>
    <name evidence="4" type="ORF">SDC9_134523</name>
</gene>
<protein>
    <submittedName>
        <fullName evidence="4">Glutamine--tRNA ligase</fullName>
        <ecNumber evidence="4">6.1.1.18</ecNumber>
    </submittedName>
</protein>
<dbReference type="GO" id="GO:0004819">
    <property type="term" value="F:glutamine-tRNA ligase activity"/>
    <property type="evidence" value="ECO:0007669"/>
    <property type="project" value="UniProtKB-EC"/>
</dbReference>
<evidence type="ECO:0000313" key="4">
    <source>
        <dbReference type="EMBL" id="MPM87427.1"/>
    </source>
</evidence>
<dbReference type="Gene3D" id="1.10.1160.10">
    <property type="entry name" value="Glutamyl-trna Synthetase, Domain 2"/>
    <property type="match status" value="1"/>
</dbReference>
<feature type="domain" description="tRNA synthetases class I (E and Q) anti-codon binding" evidence="3">
    <location>
        <begin position="169"/>
        <end position="245"/>
    </location>
</feature>
<dbReference type="PANTHER" id="PTHR43097:SF5">
    <property type="entry name" value="GLUTAMATE--TRNA LIGASE"/>
    <property type="match status" value="1"/>
</dbReference>
<dbReference type="SUPFAM" id="SSF50715">
    <property type="entry name" value="Ribosomal protein L25-like"/>
    <property type="match status" value="1"/>
</dbReference>
<dbReference type="InterPro" id="IPR011035">
    <property type="entry name" value="Ribosomal_bL25/Gln-tRNA_synth"/>
</dbReference>
<proteinExistence type="predicted"/>
<dbReference type="InterPro" id="IPR049437">
    <property type="entry name" value="tRNA-synt_1c_C2"/>
</dbReference>
<dbReference type="InterPro" id="IPR020056">
    <property type="entry name" value="Rbsml_bL25/Gln-tRNA_synth_N"/>
</dbReference>
<dbReference type="Pfam" id="PF03950">
    <property type="entry name" value="tRNA-synt_1c_C"/>
    <property type="match status" value="1"/>
</dbReference>
<dbReference type="EC" id="6.1.1.18" evidence="4"/>
<name>A0A645DDV9_9ZZZZ</name>
<keyword evidence="1" id="KW-0648">Protein biosynthesis</keyword>
<dbReference type="EMBL" id="VSSQ01035250">
    <property type="protein sequence ID" value="MPM87427.1"/>
    <property type="molecule type" value="Genomic_DNA"/>
</dbReference>
<evidence type="ECO:0000256" key="1">
    <source>
        <dbReference type="ARBA" id="ARBA00022917"/>
    </source>
</evidence>
<dbReference type="InterPro" id="IPR020061">
    <property type="entry name" value="Glu_tRNA_lig_a-bdl"/>
</dbReference>
<dbReference type="GO" id="GO:0005524">
    <property type="term" value="F:ATP binding"/>
    <property type="evidence" value="ECO:0007669"/>
    <property type="project" value="InterPro"/>
</dbReference>
<evidence type="ECO:0000259" key="2">
    <source>
        <dbReference type="Pfam" id="PF03950"/>
    </source>
</evidence>
<evidence type="ECO:0000259" key="3">
    <source>
        <dbReference type="Pfam" id="PF20974"/>
    </source>
</evidence>
<dbReference type="Pfam" id="PF20974">
    <property type="entry name" value="tRNA-synt_1c_C2"/>
    <property type="match status" value="1"/>
</dbReference>
<dbReference type="SUPFAM" id="SSF52374">
    <property type="entry name" value="Nucleotidylyl transferase"/>
    <property type="match status" value="1"/>
</dbReference>
<keyword evidence="4" id="KW-0436">Ligase</keyword>